<dbReference type="EMBL" id="CM042889">
    <property type="protein sequence ID" value="KAI4321337.1"/>
    <property type="molecule type" value="Genomic_DNA"/>
</dbReference>
<organism evidence="1 2">
    <name type="scientific">Melastoma candidum</name>
    <dbReference type="NCBI Taxonomy" id="119954"/>
    <lineage>
        <taxon>Eukaryota</taxon>
        <taxon>Viridiplantae</taxon>
        <taxon>Streptophyta</taxon>
        <taxon>Embryophyta</taxon>
        <taxon>Tracheophyta</taxon>
        <taxon>Spermatophyta</taxon>
        <taxon>Magnoliopsida</taxon>
        <taxon>eudicotyledons</taxon>
        <taxon>Gunneridae</taxon>
        <taxon>Pentapetalae</taxon>
        <taxon>rosids</taxon>
        <taxon>malvids</taxon>
        <taxon>Myrtales</taxon>
        <taxon>Melastomataceae</taxon>
        <taxon>Melastomatoideae</taxon>
        <taxon>Melastomateae</taxon>
        <taxon>Melastoma</taxon>
    </lineage>
</organism>
<gene>
    <name evidence="1" type="ORF">MLD38_034733</name>
</gene>
<proteinExistence type="predicted"/>
<dbReference type="Proteomes" id="UP001057402">
    <property type="component" value="Chromosome 10"/>
</dbReference>
<sequence length="111" mass="12121">MADARCTKAIKSPAWADIRRRRRKGSMTTRTRAGKMKPARYSEEFSMKLEALKNLIPPSSGGCGETSGPGADELFRETADYILQLKAQVVVLQSLIKIYGSADQVDGDNAA</sequence>
<protein>
    <submittedName>
        <fullName evidence="1">Uncharacterized protein</fullName>
    </submittedName>
</protein>
<reference evidence="2" key="1">
    <citation type="journal article" date="2023" name="Front. Plant Sci.">
        <title>Chromosomal-level genome assembly of Melastoma candidum provides insights into trichome evolution.</title>
        <authorList>
            <person name="Zhong Y."/>
            <person name="Wu W."/>
            <person name="Sun C."/>
            <person name="Zou P."/>
            <person name="Liu Y."/>
            <person name="Dai S."/>
            <person name="Zhou R."/>
        </authorList>
    </citation>
    <scope>NUCLEOTIDE SEQUENCE [LARGE SCALE GENOMIC DNA]</scope>
</reference>
<comment type="caution">
    <text evidence="1">The sequence shown here is derived from an EMBL/GenBank/DDBJ whole genome shotgun (WGS) entry which is preliminary data.</text>
</comment>
<evidence type="ECO:0000313" key="2">
    <source>
        <dbReference type="Proteomes" id="UP001057402"/>
    </source>
</evidence>
<evidence type="ECO:0000313" key="1">
    <source>
        <dbReference type="EMBL" id="KAI4321337.1"/>
    </source>
</evidence>
<keyword evidence="2" id="KW-1185">Reference proteome</keyword>
<name>A0ACB9MAV0_9MYRT</name>
<accession>A0ACB9MAV0</accession>